<dbReference type="GO" id="GO:1990904">
    <property type="term" value="C:ribonucleoprotein complex"/>
    <property type="evidence" value="ECO:0007669"/>
    <property type="project" value="UniProtKB-KW"/>
</dbReference>
<comment type="similarity">
    <text evidence="1">Belongs to the bacterial ribosomal protein bTHX family.</text>
</comment>
<dbReference type="Pfam" id="PF25372">
    <property type="entry name" value="DUF7885"/>
    <property type="match status" value="1"/>
</dbReference>
<dbReference type="InterPro" id="IPR006553">
    <property type="entry name" value="Leu-rich_rpt_Cys-con_subtyp"/>
</dbReference>
<organism evidence="5 6">
    <name type="scientific">Eragrostis curvula</name>
    <name type="common">weeping love grass</name>
    <dbReference type="NCBI Taxonomy" id="38414"/>
    <lineage>
        <taxon>Eukaryota</taxon>
        <taxon>Viridiplantae</taxon>
        <taxon>Streptophyta</taxon>
        <taxon>Embryophyta</taxon>
        <taxon>Tracheophyta</taxon>
        <taxon>Spermatophyta</taxon>
        <taxon>Magnoliopsida</taxon>
        <taxon>Liliopsida</taxon>
        <taxon>Poales</taxon>
        <taxon>Poaceae</taxon>
        <taxon>PACMAD clade</taxon>
        <taxon>Chloridoideae</taxon>
        <taxon>Eragrostideae</taxon>
        <taxon>Eragrostidinae</taxon>
        <taxon>Eragrostis</taxon>
    </lineage>
</organism>
<feature type="non-terminal residue" evidence="5">
    <location>
        <position position="1"/>
    </location>
</feature>
<evidence type="ECO:0000313" key="5">
    <source>
        <dbReference type="EMBL" id="TVU10135.1"/>
    </source>
</evidence>
<sequence>MAMRLAAAAFVRRMAPARSPVPVPAAAVSAEAEAVTCGRGDKKTKRGKRFKGSFGNARPKKEKKIERIKDRVEIACLLPDLPSSPQDLSSSLRILLPCLRFGRLPADLVTLRLPFWLCVRWTNSSTEVSRARAMKQSCCLGTNYKTHQKVQLGSSKYQSIGPSQDLINRLPEACIAEIFRHVENPEDRQSCASACWIWAKILVALEVDFWGPFSVHQAVHPCLHLSDIVDAKLAAAAVDINTKEMITDLELRCSPCGAVAAGVPQLTDNDIHFVTGACHNLKSVRLINCSSLTKKAAMIIASNCPALQNLMMFRSSITDDGLSQVAKQCNSLKSLHIEGSSYVTEASLKSLVQDAKRLESLTLGSCPRIGEDAIMSFLLDHPYLEKFELKDMMAGESHLSGARQSSPFQRHVCSFRQLRSLILVKCPGLQDLSMLKFSNIHFRMLQHLVIDDCKGVTHLGLMWLVGHLSNPVKLKTIELARFYFSTYAELMEVLFLFNRTIESVILDSCDFGLVIPLYLRESEVEECPKLEVIRLKNCESIMNFFLKWVSMVCSGLKELSLIGFEEMYKSKISQLIFGRCCQLTDIDVCHIAQSCLRALQELILDDCQLIFGKSVLVLSYCCPNLIRLGLSRTQVKHDQIRTLLTQGYECLEELTLMECPWITGSTLHILALSAHSLPKLKRVNVTGCPGITQDTVNSYQRLWEIEF</sequence>
<dbReference type="Gramene" id="TVU10135">
    <property type="protein sequence ID" value="TVU10135"/>
    <property type="gene ID" value="EJB05_43645"/>
</dbReference>
<dbReference type="AlphaFoldDB" id="A0A5J9TFQ2"/>
<dbReference type="SUPFAM" id="SSF52047">
    <property type="entry name" value="RNI-like"/>
    <property type="match status" value="2"/>
</dbReference>
<dbReference type="InterPro" id="IPR032675">
    <property type="entry name" value="LRR_dom_sf"/>
</dbReference>
<dbReference type="InterPro" id="IPR030826">
    <property type="entry name" value="Ribosomal_bTHX/bTHXc/bTHXm"/>
</dbReference>
<dbReference type="OrthoDB" id="608610at2759"/>
<evidence type="ECO:0000256" key="2">
    <source>
        <dbReference type="ARBA" id="ARBA00022980"/>
    </source>
</evidence>
<dbReference type="Proteomes" id="UP000324897">
    <property type="component" value="Chromosome 3"/>
</dbReference>
<keyword evidence="6" id="KW-1185">Reference proteome</keyword>
<reference evidence="5 6" key="1">
    <citation type="journal article" date="2019" name="Sci. Rep.">
        <title>A high-quality genome of Eragrostis curvula grass provides insights into Poaceae evolution and supports new strategies to enhance forage quality.</title>
        <authorList>
            <person name="Carballo J."/>
            <person name="Santos B.A.C.M."/>
            <person name="Zappacosta D."/>
            <person name="Garbus I."/>
            <person name="Selva J.P."/>
            <person name="Gallo C.A."/>
            <person name="Diaz A."/>
            <person name="Albertini E."/>
            <person name="Caccamo M."/>
            <person name="Echenique V."/>
        </authorList>
    </citation>
    <scope>NUCLEOTIDE SEQUENCE [LARGE SCALE GENOMIC DNA]</scope>
    <source>
        <strain evidence="6">cv. Victoria</strain>
        <tissue evidence="5">Leaf</tissue>
    </source>
</reference>
<evidence type="ECO:0000313" key="6">
    <source>
        <dbReference type="Proteomes" id="UP000324897"/>
    </source>
</evidence>
<protein>
    <recommendedName>
        <fullName evidence="4">F-box/LRR-repeat protein 15-like leucin rich repeat domain-containing protein</fullName>
    </recommendedName>
</protein>
<evidence type="ECO:0000256" key="3">
    <source>
        <dbReference type="ARBA" id="ARBA00023274"/>
    </source>
</evidence>
<feature type="domain" description="F-box/LRR-repeat protein 15-like leucin rich repeat" evidence="4">
    <location>
        <begin position="266"/>
        <end position="386"/>
    </location>
</feature>
<accession>A0A5J9TFQ2</accession>
<dbReference type="GO" id="GO:0019005">
    <property type="term" value="C:SCF ubiquitin ligase complex"/>
    <property type="evidence" value="ECO:0007669"/>
    <property type="project" value="TreeGrafter"/>
</dbReference>
<dbReference type="EMBL" id="RWGY01000039">
    <property type="protein sequence ID" value="TVU10135.1"/>
    <property type="molecule type" value="Genomic_DNA"/>
</dbReference>
<dbReference type="SMART" id="SM00367">
    <property type="entry name" value="LRR_CC"/>
    <property type="match status" value="8"/>
</dbReference>
<comment type="caution">
    <text evidence="5">The sequence shown here is derived from an EMBL/GenBank/DDBJ whole genome shotgun (WGS) entry which is preliminary data.</text>
</comment>
<evidence type="ECO:0000256" key="1">
    <source>
        <dbReference type="ARBA" id="ARBA00010834"/>
    </source>
</evidence>
<evidence type="ECO:0000259" key="4">
    <source>
        <dbReference type="Pfam" id="PF25372"/>
    </source>
</evidence>
<dbReference type="InterPro" id="IPR036047">
    <property type="entry name" value="F-box-like_dom_sf"/>
</dbReference>
<dbReference type="GO" id="GO:0005840">
    <property type="term" value="C:ribosome"/>
    <property type="evidence" value="ECO:0007669"/>
    <property type="project" value="UniProtKB-KW"/>
</dbReference>
<dbReference type="NCBIfam" id="TIGR04560">
    <property type="entry name" value="ribo_THX"/>
    <property type="match status" value="1"/>
</dbReference>
<keyword evidence="3" id="KW-0687">Ribonucleoprotein</keyword>
<proteinExistence type="inferred from homology"/>
<dbReference type="InterPro" id="IPR057207">
    <property type="entry name" value="FBXL15_LRR"/>
</dbReference>
<dbReference type="PANTHER" id="PTHR13318">
    <property type="entry name" value="PARTNER OF PAIRED, ISOFORM B-RELATED"/>
    <property type="match status" value="1"/>
</dbReference>
<name>A0A5J9TFQ2_9POAL</name>
<keyword evidence="2" id="KW-0689">Ribosomal protein</keyword>
<gene>
    <name evidence="5" type="ORF">EJB05_43645</name>
</gene>
<dbReference type="GO" id="GO:0031146">
    <property type="term" value="P:SCF-dependent proteasomal ubiquitin-dependent protein catabolic process"/>
    <property type="evidence" value="ECO:0007669"/>
    <property type="project" value="TreeGrafter"/>
</dbReference>
<dbReference type="Pfam" id="PF17067">
    <property type="entry name" value="RPS31"/>
    <property type="match status" value="1"/>
</dbReference>
<dbReference type="Gene3D" id="3.80.10.10">
    <property type="entry name" value="Ribonuclease Inhibitor"/>
    <property type="match status" value="2"/>
</dbReference>
<dbReference type="SUPFAM" id="SSF81383">
    <property type="entry name" value="F-box domain"/>
    <property type="match status" value="1"/>
</dbReference>